<evidence type="ECO:0000313" key="6">
    <source>
        <dbReference type="Proteomes" id="UP001171111"/>
    </source>
</evidence>
<dbReference type="InterPro" id="IPR036390">
    <property type="entry name" value="WH_DNA-bd_sf"/>
</dbReference>
<gene>
    <name evidence="5" type="ORF">Q2362_04195</name>
</gene>
<name>A0ABT8T7Q4_9BACT</name>
<dbReference type="CDD" id="cd00090">
    <property type="entry name" value="HTH_ARSR"/>
    <property type="match status" value="1"/>
</dbReference>
<keyword evidence="1" id="KW-0805">Transcription regulation</keyword>
<comment type="caution">
    <text evidence="5">The sequence shown here is derived from an EMBL/GenBank/DDBJ whole genome shotgun (WGS) entry which is preliminary data.</text>
</comment>
<proteinExistence type="predicted"/>
<dbReference type="EMBL" id="JAULJQ010000004">
    <property type="protein sequence ID" value="MDO2409300.1"/>
    <property type="molecule type" value="Genomic_DNA"/>
</dbReference>
<dbReference type="InterPro" id="IPR051011">
    <property type="entry name" value="Metal_resp_trans_reg"/>
</dbReference>
<evidence type="ECO:0000256" key="2">
    <source>
        <dbReference type="ARBA" id="ARBA00023125"/>
    </source>
</evidence>
<dbReference type="PRINTS" id="PR00778">
    <property type="entry name" value="HTHARSR"/>
</dbReference>
<evidence type="ECO:0000313" key="5">
    <source>
        <dbReference type="EMBL" id="MDO2409300.1"/>
    </source>
</evidence>
<keyword evidence="6" id="KW-1185">Reference proteome</keyword>
<dbReference type="PANTHER" id="PTHR43132">
    <property type="entry name" value="ARSENICAL RESISTANCE OPERON REPRESSOR ARSR-RELATED"/>
    <property type="match status" value="1"/>
</dbReference>
<evidence type="ECO:0000259" key="4">
    <source>
        <dbReference type="PROSITE" id="PS50987"/>
    </source>
</evidence>
<dbReference type="PANTHER" id="PTHR43132:SF6">
    <property type="entry name" value="HTH-TYPE TRANSCRIPTIONAL REPRESSOR CZRA"/>
    <property type="match status" value="1"/>
</dbReference>
<protein>
    <submittedName>
        <fullName evidence="5">Metalloregulator ArsR/SmtB family transcription factor</fullName>
    </submittedName>
</protein>
<evidence type="ECO:0000256" key="1">
    <source>
        <dbReference type="ARBA" id="ARBA00023015"/>
    </source>
</evidence>
<dbReference type="Proteomes" id="UP001171111">
    <property type="component" value="Unassembled WGS sequence"/>
</dbReference>
<dbReference type="SUPFAM" id="SSF46785">
    <property type="entry name" value="Winged helix' DNA-binding domain"/>
    <property type="match status" value="1"/>
</dbReference>
<dbReference type="RefSeq" id="WP_302244167.1">
    <property type="nucleotide sequence ID" value="NZ_JAULJQ010000004.1"/>
</dbReference>
<feature type="domain" description="HTH arsR-type" evidence="4">
    <location>
        <begin position="17"/>
        <end position="109"/>
    </location>
</feature>
<dbReference type="InterPro" id="IPR036388">
    <property type="entry name" value="WH-like_DNA-bd_sf"/>
</dbReference>
<reference evidence="5 6" key="1">
    <citation type="submission" date="2023-06" db="EMBL/GenBank/DDBJ databases">
        <title>Campylobacter magnum sp. nov., isolated from cecal contents of domestic pigs (Sus scrofa domesticus).</title>
        <authorList>
            <person name="Papic B."/>
            <person name="Gruntar I."/>
        </authorList>
    </citation>
    <scope>NUCLEOTIDE SEQUENCE [LARGE SCALE GENOMIC DNA]</scope>
    <source>
        <strain evidence="6">34484-21</strain>
    </source>
</reference>
<dbReference type="InterPro" id="IPR011991">
    <property type="entry name" value="ArsR-like_HTH"/>
</dbReference>
<keyword evidence="2" id="KW-0238">DNA-binding</keyword>
<dbReference type="NCBIfam" id="NF033788">
    <property type="entry name" value="HTH_metalloreg"/>
    <property type="match status" value="1"/>
</dbReference>
<dbReference type="Gene3D" id="1.10.10.10">
    <property type="entry name" value="Winged helix-like DNA-binding domain superfamily/Winged helix DNA-binding domain"/>
    <property type="match status" value="1"/>
</dbReference>
<keyword evidence="3" id="KW-0804">Transcription</keyword>
<dbReference type="SMART" id="SM00418">
    <property type="entry name" value="HTH_ARSR"/>
    <property type="match status" value="1"/>
</dbReference>
<organism evidence="5 6">
    <name type="scientific">Campylobacter magnus</name>
    <dbReference type="NCBI Taxonomy" id="3026462"/>
    <lineage>
        <taxon>Bacteria</taxon>
        <taxon>Pseudomonadati</taxon>
        <taxon>Campylobacterota</taxon>
        <taxon>Epsilonproteobacteria</taxon>
        <taxon>Campylobacterales</taxon>
        <taxon>Campylobacteraceae</taxon>
        <taxon>Campylobacter</taxon>
    </lineage>
</organism>
<accession>A0ABT8T7Q4</accession>
<dbReference type="Pfam" id="PF01022">
    <property type="entry name" value="HTH_5"/>
    <property type="match status" value="1"/>
</dbReference>
<sequence>MTKEILEKHSCNLDDIPSDDELLDLAELFKVFGDSARVKILLALFQSEFCVAHLAQITGLSSSATSHQLRILKSAGLVKFRREGKQLFYSLSDAHVYSILKAGLEHISE</sequence>
<dbReference type="InterPro" id="IPR001845">
    <property type="entry name" value="HTH_ArsR_DNA-bd_dom"/>
</dbReference>
<evidence type="ECO:0000256" key="3">
    <source>
        <dbReference type="ARBA" id="ARBA00023163"/>
    </source>
</evidence>
<dbReference type="PROSITE" id="PS50987">
    <property type="entry name" value="HTH_ARSR_2"/>
    <property type="match status" value="1"/>
</dbReference>